<dbReference type="Proteomes" id="UP000494216">
    <property type="component" value="Unassembled WGS sequence"/>
</dbReference>
<reference evidence="1 2" key="1">
    <citation type="submission" date="2020-02" db="EMBL/GenBank/DDBJ databases">
        <authorList>
            <person name="Hogendoorn C."/>
        </authorList>
    </citation>
    <scope>NUCLEOTIDE SEQUENCE [LARGE SCALE GENOMIC DNA]</scope>
    <source>
        <strain evidence="1">METHB21</strain>
    </source>
</reference>
<dbReference type="AlphaFoldDB" id="A0A8S0WRX2"/>
<name>A0A8S0WRX2_9GAMM</name>
<protein>
    <submittedName>
        <fullName evidence="1">Uncharacterized protein</fullName>
    </submittedName>
</protein>
<evidence type="ECO:0000313" key="2">
    <source>
        <dbReference type="Proteomes" id="UP000494216"/>
    </source>
</evidence>
<accession>A0A8S0WRX2</accession>
<evidence type="ECO:0000313" key="1">
    <source>
        <dbReference type="EMBL" id="CAA9892331.1"/>
    </source>
</evidence>
<comment type="caution">
    <text evidence="1">The sequence shown here is derived from an EMBL/GenBank/DDBJ whole genome shotgun (WGS) entry which is preliminary data.</text>
</comment>
<sequence>MRPTKEALLAMRVALGDLAISTAFVEPEHGIPLERLEKLFFLCVSIPEYYQIEKKMPVDYFMAERNAEQTIGESRWSI</sequence>
<dbReference type="RefSeq" id="WP_174627118.1">
    <property type="nucleotide sequence ID" value="NZ_CADCXN010000098.1"/>
</dbReference>
<keyword evidence="2" id="KW-1185">Reference proteome</keyword>
<proteinExistence type="predicted"/>
<dbReference type="EMBL" id="CADCXN010000098">
    <property type="protein sequence ID" value="CAA9892331.1"/>
    <property type="molecule type" value="Genomic_DNA"/>
</dbReference>
<organism evidence="1 2">
    <name type="scientific">Candidatus Methylobacter favarea</name>
    <dbReference type="NCBI Taxonomy" id="2707345"/>
    <lineage>
        <taxon>Bacteria</taxon>
        <taxon>Pseudomonadati</taxon>
        <taxon>Pseudomonadota</taxon>
        <taxon>Gammaproteobacteria</taxon>
        <taxon>Methylococcales</taxon>
        <taxon>Methylococcaceae</taxon>
        <taxon>Methylobacter</taxon>
    </lineage>
</organism>
<gene>
    <name evidence="1" type="ORF">METHB2_660002</name>
</gene>